<evidence type="ECO:0000256" key="2">
    <source>
        <dbReference type="SAM" id="SignalP"/>
    </source>
</evidence>
<dbReference type="NCBIfam" id="NF011458">
    <property type="entry name" value="PRK14876.1"/>
    <property type="match status" value="1"/>
</dbReference>
<feature type="region of interest" description="Disordered" evidence="1">
    <location>
        <begin position="53"/>
        <end position="75"/>
    </location>
</feature>
<dbReference type="AlphaFoldDB" id="A0A9X1LFA3"/>
<dbReference type="Pfam" id="PF06986">
    <property type="entry name" value="F_T4SS_TraN"/>
    <property type="match status" value="2"/>
</dbReference>
<protein>
    <submittedName>
        <fullName evidence="3">Conjugal transfer mating pair stabilization protein TraN</fullName>
    </submittedName>
</protein>
<feature type="region of interest" description="Disordered" evidence="1">
    <location>
        <begin position="109"/>
        <end position="140"/>
    </location>
</feature>
<dbReference type="EMBL" id="JAJATW010000019">
    <property type="protein sequence ID" value="MCB5162655.1"/>
    <property type="molecule type" value="Genomic_DNA"/>
</dbReference>
<keyword evidence="4" id="KW-1185">Reference proteome</keyword>
<feature type="compositionally biased region" description="Polar residues" evidence="1">
    <location>
        <begin position="53"/>
        <end position="64"/>
    </location>
</feature>
<proteinExistence type="predicted"/>
<evidence type="ECO:0000256" key="1">
    <source>
        <dbReference type="SAM" id="MobiDB-lite"/>
    </source>
</evidence>
<name>A0A9X1LFA3_9GAMM</name>
<dbReference type="InterPro" id="IPR014121">
    <property type="entry name" value="TraN_Ftype"/>
</dbReference>
<organism evidence="3 4">
    <name type="scientific">Marinomonas algarum</name>
    <dbReference type="NCBI Taxonomy" id="2883105"/>
    <lineage>
        <taxon>Bacteria</taxon>
        <taxon>Pseudomonadati</taxon>
        <taxon>Pseudomonadota</taxon>
        <taxon>Gammaproteobacteria</taxon>
        <taxon>Oceanospirillales</taxon>
        <taxon>Oceanospirillaceae</taxon>
        <taxon>Marinomonas</taxon>
    </lineage>
</organism>
<evidence type="ECO:0000313" key="4">
    <source>
        <dbReference type="Proteomes" id="UP001139095"/>
    </source>
</evidence>
<evidence type="ECO:0000313" key="3">
    <source>
        <dbReference type="EMBL" id="MCB5162655.1"/>
    </source>
</evidence>
<feature type="signal peptide" evidence="2">
    <location>
        <begin position="1"/>
        <end position="28"/>
    </location>
</feature>
<sequence>MRTKLIAKKIVAINLVMTMILSPLLAMAQDEITEAGFEGQNFAKQIGLEAKNNSTKVENGQMSVPTKDENGNFQYESDNSFSVDSLYPGTSSSNSDSYAEYFSDGAAPDVDDLGDLHDSEGSMSDVGDSTKDSLWEDANSDNPSISGAAYKVLLDTADLSKPDFTNDPVLNLTKSTYENIDVIAEGFGDCSTNTTFDEITMNLHNPEYEICNRVLDKSASCEIIHDYEAAVIKHHGGPYNFSTCGSGCSDLWIGRVGDNYWGGYCSIYEAYTEVKIVNPSAITSAKLVRAKWDDYMQVWVGEPGKEVKVWQGPNNNFPPETGGRCELSTSWDRNPNVDLTRYFKNADPNSVMRFKIRVSVAGAGEGFGKIRVNYDPSQAVIRDEWSPQNCIESVDGLLDGFADGGYSCIDDPRDSSGCTYTNGIRICPSNLKPSPVPGVSNLCKRISVEADYNFYKGTLECYTDANGNNVCPENNGGYLDTCGELEDNPQCGFISSSCVEGAKGNSGDCYVQEEKWDCGSTVEASTIQKNTEYQCGGSIRCMGDDCLDPSQTSDQTGNFAKASALLNAAQFMTQDMTCTGLNEDGSATGDEDVTCSAFNGKAGECKIAVGGVADCCEKPSNISMVEYLAMIMQVPKLDGAVLALENENVIKSAYQTIRQPVANAWTETTNTFTNYMDNISGSVQEAFKPIGELKDELIEKLKEKSKEVLKDVLGSTAETTATDAAAAEATQEATETAANNAADTMASQGMSMLGSAMSVYSAYVAAVAVIQMVYACEEEEFEMNAKRAVDSCTYIGSYCADDILGVCIEKRESYCCFNSPLSRIIQEQVRPQFGQDFGSAKNPSCGGITLDKISQIDWDKINLDEWLAILKQNGQFPDEGISMDSLTGSGSVFNIDGDRLPADQRALERLDGVDVDEKRRDAVDSISIQAN</sequence>
<reference evidence="3" key="1">
    <citation type="submission" date="2021-10" db="EMBL/GenBank/DDBJ databases">
        <title>Marinomonas pontica sp. nov., isolated from the Black Sea.</title>
        <authorList>
            <person name="Zhao L.-H."/>
            <person name="Xue J.-H."/>
        </authorList>
    </citation>
    <scope>NUCLEOTIDE SEQUENCE</scope>
    <source>
        <strain evidence="3">E8</strain>
    </source>
</reference>
<comment type="caution">
    <text evidence="3">The sequence shown here is derived from an EMBL/GenBank/DDBJ whole genome shotgun (WGS) entry which is preliminary data.</text>
</comment>
<dbReference type="RefSeq" id="WP_226755001.1">
    <property type="nucleotide sequence ID" value="NZ_JAJATW010000019.1"/>
</dbReference>
<feature type="chain" id="PRO_5040937456" evidence="2">
    <location>
        <begin position="29"/>
        <end position="931"/>
    </location>
</feature>
<accession>A0A9X1LFA3</accession>
<keyword evidence="2" id="KW-0732">Signal</keyword>
<gene>
    <name evidence="3" type="primary">traN</name>
    <name evidence="3" type="ORF">LG368_12195</name>
</gene>
<dbReference type="Proteomes" id="UP001139095">
    <property type="component" value="Unassembled WGS sequence"/>
</dbReference>